<dbReference type="PATRIC" id="fig|1177179.3.peg.1562"/>
<accession>L0WC04</accession>
<sequence>MSYLSQFVASLRFLEEFNEEYKAGAPDEDTLRDVLSELESRHDDPLYNDVLAAIRSLSKGVLAKYRKEDVVNKCHAVSQSLWETCANIFPPEVRLNITVGNVFYKGNNLYNLTKDSLREIIKQGPAAVGSLDVHVWLTLEEMTVIDLSIIPTLVHRGELPESALADPILFWREGIESDFEFQPILVDNEFMHRVDRVRYTV</sequence>
<keyword evidence="2" id="KW-1185">Reference proteome</keyword>
<dbReference type="RefSeq" id="WP_008928740.1">
    <property type="nucleotide sequence ID" value="NZ_AMRJ01000010.1"/>
</dbReference>
<dbReference type="OrthoDB" id="7063898at2"/>
<dbReference type="Proteomes" id="UP000010164">
    <property type="component" value="Unassembled WGS sequence"/>
</dbReference>
<reference evidence="1 2" key="1">
    <citation type="journal article" date="2012" name="J. Bacteriol.">
        <title>Genome Sequence of the Alkane-Degrading Bacterium Alcanivorax hongdengensis Type Strain A-11-3.</title>
        <authorList>
            <person name="Lai Q."/>
            <person name="Shao Z."/>
        </authorList>
    </citation>
    <scope>NUCLEOTIDE SEQUENCE [LARGE SCALE GENOMIC DNA]</scope>
    <source>
        <strain evidence="1 2">A-11-3</strain>
    </source>
</reference>
<comment type="caution">
    <text evidence="1">The sequence shown here is derived from an EMBL/GenBank/DDBJ whole genome shotgun (WGS) entry which is preliminary data.</text>
</comment>
<protein>
    <submittedName>
        <fullName evidence="1">Uncharacterized protein</fullName>
    </submittedName>
</protein>
<proteinExistence type="predicted"/>
<dbReference type="EMBL" id="AMRJ01000010">
    <property type="protein sequence ID" value="EKF74514.1"/>
    <property type="molecule type" value="Genomic_DNA"/>
</dbReference>
<name>L0WC04_9GAMM</name>
<evidence type="ECO:0000313" key="1">
    <source>
        <dbReference type="EMBL" id="EKF74514.1"/>
    </source>
</evidence>
<organism evidence="1 2">
    <name type="scientific">Alcanivorax hongdengensis A-11-3</name>
    <dbReference type="NCBI Taxonomy" id="1177179"/>
    <lineage>
        <taxon>Bacteria</taxon>
        <taxon>Pseudomonadati</taxon>
        <taxon>Pseudomonadota</taxon>
        <taxon>Gammaproteobacteria</taxon>
        <taxon>Oceanospirillales</taxon>
        <taxon>Alcanivoracaceae</taxon>
        <taxon>Alcanivorax</taxon>
    </lineage>
</organism>
<dbReference type="AlphaFoldDB" id="L0WC04"/>
<gene>
    <name evidence="1" type="ORF">A11A3_07805</name>
</gene>
<evidence type="ECO:0000313" key="2">
    <source>
        <dbReference type="Proteomes" id="UP000010164"/>
    </source>
</evidence>